<reference evidence="9 10" key="1">
    <citation type="journal article" date="2017" name="ISME J.">
        <title>Potential for microbial H2 and metal transformations associated with novel bacteria and archaea in deep terrestrial subsurface sediments.</title>
        <authorList>
            <person name="Hernsdorf A.W."/>
            <person name="Amano Y."/>
            <person name="Miyakawa K."/>
            <person name="Ise K."/>
            <person name="Suzuki Y."/>
            <person name="Anantharaman K."/>
            <person name="Probst A."/>
            <person name="Burstein D."/>
            <person name="Thomas B.C."/>
            <person name="Banfield J.F."/>
        </authorList>
    </citation>
    <scope>NUCLEOTIDE SEQUENCE [LARGE SCALE GENOMIC DNA]</scope>
    <source>
        <strain evidence="9">HGW-Falkowbacteria-1</strain>
    </source>
</reference>
<evidence type="ECO:0000256" key="3">
    <source>
        <dbReference type="ARBA" id="ARBA00022723"/>
    </source>
</evidence>
<evidence type="ECO:0000313" key="10">
    <source>
        <dbReference type="Proteomes" id="UP000233517"/>
    </source>
</evidence>
<dbReference type="Pfam" id="PF14697">
    <property type="entry name" value="Fer4_21"/>
    <property type="match status" value="1"/>
</dbReference>
<organism evidence="9 10">
    <name type="scientific">Candidatus Falkowbacteria bacterium HGW-Falkowbacteria-1</name>
    <dbReference type="NCBI Taxonomy" id="2013768"/>
    <lineage>
        <taxon>Bacteria</taxon>
        <taxon>Candidatus Falkowiibacteriota</taxon>
    </lineage>
</organism>
<dbReference type="InterPro" id="IPR001080">
    <property type="entry name" value="3Fe4S_ferredoxin"/>
</dbReference>
<dbReference type="Proteomes" id="UP000233517">
    <property type="component" value="Unassembled WGS sequence"/>
</dbReference>
<evidence type="ECO:0000259" key="8">
    <source>
        <dbReference type="PROSITE" id="PS51379"/>
    </source>
</evidence>
<dbReference type="PRINTS" id="PR00352">
    <property type="entry name" value="3FE4SFRDOXIN"/>
</dbReference>
<keyword evidence="4" id="KW-0677">Repeat</keyword>
<sequence length="84" mass="9478">MINMAVKPNSSLENKTGSWRSYRPEIDIDKCIGCELCSKICPDSAAYMKKVKEQKKAFINYDYCKGCGLCAKECPVKAIKMTEE</sequence>
<keyword evidence="2" id="KW-0004">4Fe-4S</keyword>
<dbReference type="PANTHER" id="PTHR43724">
    <property type="entry name" value="PYRUVATE SYNTHASE SUBUNIT PORD"/>
    <property type="match status" value="1"/>
</dbReference>
<dbReference type="InterPro" id="IPR017896">
    <property type="entry name" value="4Fe4S_Fe-S-bd"/>
</dbReference>
<keyword evidence="3 7" id="KW-0479">Metal-binding</keyword>
<protein>
    <recommendedName>
        <fullName evidence="7">Ferredoxin</fullName>
    </recommendedName>
</protein>
<dbReference type="Gene3D" id="3.30.70.20">
    <property type="match status" value="2"/>
</dbReference>
<dbReference type="SUPFAM" id="SSF54862">
    <property type="entry name" value="4Fe-4S ferredoxins"/>
    <property type="match status" value="1"/>
</dbReference>
<comment type="cofactor">
    <cofactor evidence="1">
        <name>[4Fe-4S] cluster</name>
        <dbReference type="ChEBI" id="CHEBI:49883"/>
    </cofactor>
</comment>
<comment type="caution">
    <text evidence="9">The sequence shown here is derived from an EMBL/GenBank/DDBJ whole genome shotgun (WGS) entry which is preliminary data.</text>
</comment>
<accession>A0A2N2E8Q0</accession>
<dbReference type="PROSITE" id="PS00198">
    <property type="entry name" value="4FE4S_FER_1"/>
    <property type="match status" value="1"/>
</dbReference>
<dbReference type="GO" id="GO:0016625">
    <property type="term" value="F:oxidoreductase activity, acting on the aldehyde or oxo group of donors, iron-sulfur protein as acceptor"/>
    <property type="evidence" value="ECO:0007669"/>
    <property type="project" value="InterPro"/>
</dbReference>
<feature type="domain" description="4Fe-4S ferredoxin-type" evidence="8">
    <location>
        <begin position="55"/>
        <end position="84"/>
    </location>
</feature>
<evidence type="ECO:0000256" key="1">
    <source>
        <dbReference type="ARBA" id="ARBA00001966"/>
    </source>
</evidence>
<comment type="function">
    <text evidence="7">Ferredoxins are iron-sulfur proteins that transfer electrons in a wide variety of metabolic reactions.</text>
</comment>
<keyword evidence="9" id="KW-0670">Pyruvate</keyword>
<dbReference type="InterPro" id="IPR017900">
    <property type="entry name" value="4Fe4S_Fe_S_CS"/>
</dbReference>
<dbReference type="PANTHER" id="PTHR43724:SF1">
    <property type="entry name" value="PYRUVATE SYNTHASE SUBUNIT PORD"/>
    <property type="match status" value="1"/>
</dbReference>
<dbReference type="GO" id="GO:0005506">
    <property type="term" value="F:iron ion binding"/>
    <property type="evidence" value="ECO:0007669"/>
    <property type="project" value="UniProtKB-UniRule"/>
</dbReference>
<evidence type="ECO:0000256" key="7">
    <source>
        <dbReference type="RuleBase" id="RU368020"/>
    </source>
</evidence>
<dbReference type="AlphaFoldDB" id="A0A2N2E8Q0"/>
<keyword evidence="5 7" id="KW-0408">Iron</keyword>
<keyword evidence="7" id="KW-0813">Transport</keyword>
<evidence type="ECO:0000313" key="9">
    <source>
        <dbReference type="EMBL" id="PKM91097.1"/>
    </source>
</evidence>
<feature type="domain" description="4Fe-4S ferredoxin-type" evidence="8">
    <location>
        <begin position="22"/>
        <end position="51"/>
    </location>
</feature>
<dbReference type="EMBL" id="PHAI01000003">
    <property type="protein sequence ID" value="PKM91097.1"/>
    <property type="molecule type" value="Genomic_DNA"/>
</dbReference>
<evidence type="ECO:0000256" key="5">
    <source>
        <dbReference type="ARBA" id="ARBA00023004"/>
    </source>
</evidence>
<evidence type="ECO:0000256" key="6">
    <source>
        <dbReference type="ARBA" id="ARBA00023014"/>
    </source>
</evidence>
<proteinExistence type="predicted"/>
<keyword evidence="7" id="KW-0249">Electron transport</keyword>
<dbReference type="GO" id="GO:0009055">
    <property type="term" value="F:electron transfer activity"/>
    <property type="evidence" value="ECO:0007669"/>
    <property type="project" value="UniProtKB-UniRule"/>
</dbReference>
<name>A0A2N2E8Q0_9BACT</name>
<keyword evidence="6 7" id="KW-0411">Iron-sulfur</keyword>
<gene>
    <name evidence="9" type="ORF">CVU82_03510</name>
</gene>
<evidence type="ECO:0000256" key="4">
    <source>
        <dbReference type="ARBA" id="ARBA00022737"/>
    </source>
</evidence>
<dbReference type="GO" id="GO:0051539">
    <property type="term" value="F:4 iron, 4 sulfur cluster binding"/>
    <property type="evidence" value="ECO:0007669"/>
    <property type="project" value="UniProtKB-KW"/>
</dbReference>
<dbReference type="NCBIfam" id="TIGR02179">
    <property type="entry name" value="PorD_KorD"/>
    <property type="match status" value="1"/>
</dbReference>
<evidence type="ECO:0000256" key="2">
    <source>
        <dbReference type="ARBA" id="ARBA00022485"/>
    </source>
</evidence>
<dbReference type="PROSITE" id="PS51379">
    <property type="entry name" value="4FE4S_FER_2"/>
    <property type="match status" value="2"/>
</dbReference>
<dbReference type="InterPro" id="IPR011898">
    <property type="entry name" value="PorD_KorD"/>
</dbReference>